<evidence type="ECO:0000256" key="4">
    <source>
        <dbReference type="ARBA" id="ARBA00023004"/>
    </source>
</evidence>
<keyword evidence="4" id="KW-0408">Iron</keyword>
<dbReference type="InterPro" id="IPR019903">
    <property type="entry name" value="RIC_family"/>
</dbReference>
<gene>
    <name evidence="6" type="ORF">CQA01_13650</name>
</gene>
<sequence>MHHAYVEESIPVLKSYLAKLEKVHLQSHPELEEIHRLFAEGAAALTVHMKKEELVLFPYIQSMVKAKREGIPLPEAHFGAIENPIQMMEDDHKAEGARFARISNLTQAYEIPNDACATFRVAYQMLEEFENDLRTHIHLENNILFPMAMAMFAELKG</sequence>
<dbReference type="Gene3D" id="1.20.120.520">
    <property type="entry name" value="nmb1532 protein domain like"/>
    <property type="match status" value="1"/>
</dbReference>
<comment type="caution">
    <text evidence="6">The sequence shown here is derived from an EMBL/GenBank/DDBJ whole genome shotgun (WGS) entry which is preliminary data.</text>
</comment>
<evidence type="ECO:0000256" key="2">
    <source>
        <dbReference type="ARBA" id="ARBA00022490"/>
    </source>
</evidence>
<dbReference type="GO" id="GO:0005737">
    <property type="term" value="C:cytoplasm"/>
    <property type="evidence" value="ECO:0007669"/>
    <property type="project" value="UniProtKB-SubCell"/>
</dbReference>
<comment type="subcellular location">
    <subcellularLocation>
        <location evidence="1">Cytoplasm</location>
    </subcellularLocation>
</comment>
<keyword evidence="7" id="KW-1185">Reference proteome</keyword>
<feature type="domain" description="Hemerythrin-like" evidence="5">
    <location>
        <begin position="2"/>
        <end position="148"/>
    </location>
</feature>
<reference evidence="6 7" key="1">
    <citation type="submission" date="2019-07" db="EMBL/GenBank/DDBJ databases">
        <title>Whole genome shotgun sequence of Cyclobacterium qasimii NBRC 106168.</title>
        <authorList>
            <person name="Hosoyama A."/>
            <person name="Uohara A."/>
            <person name="Ohji S."/>
            <person name="Ichikawa N."/>
        </authorList>
    </citation>
    <scope>NUCLEOTIDE SEQUENCE [LARGE SCALE GENOMIC DNA]</scope>
    <source>
        <strain evidence="6 7">NBRC 106168</strain>
    </source>
</reference>
<accession>A0A512C9E3</accession>
<dbReference type="GO" id="GO:0046872">
    <property type="term" value="F:metal ion binding"/>
    <property type="evidence" value="ECO:0007669"/>
    <property type="project" value="UniProtKB-KW"/>
</dbReference>
<proteinExistence type="predicted"/>
<name>A0A512C9E3_9BACT</name>
<dbReference type="PANTHER" id="PTHR36438:SF1">
    <property type="entry name" value="IRON-SULFUR CLUSTER REPAIR PROTEIN YTFE"/>
    <property type="match status" value="1"/>
</dbReference>
<organism evidence="6 7">
    <name type="scientific">Cyclobacterium qasimii</name>
    <dbReference type="NCBI Taxonomy" id="1350429"/>
    <lineage>
        <taxon>Bacteria</taxon>
        <taxon>Pseudomonadati</taxon>
        <taxon>Bacteroidota</taxon>
        <taxon>Cytophagia</taxon>
        <taxon>Cytophagales</taxon>
        <taxon>Cyclobacteriaceae</taxon>
        <taxon>Cyclobacterium</taxon>
    </lineage>
</organism>
<keyword evidence="2" id="KW-0963">Cytoplasm</keyword>
<dbReference type="Pfam" id="PF01814">
    <property type="entry name" value="Hemerythrin"/>
    <property type="match status" value="1"/>
</dbReference>
<dbReference type="EMBL" id="BJYV01000004">
    <property type="protein sequence ID" value="GEO20831.1"/>
    <property type="molecule type" value="Genomic_DNA"/>
</dbReference>
<protein>
    <recommendedName>
        <fullName evidence="5">Hemerythrin-like domain-containing protein</fullName>
    </recommendedName>
</protein>
<evidence type="ECO:0000313" key="6">
    <source>
        <dbReference type="EMBL" id="GEO20831.1"/>
    </source>
</evidence>
<evidence type="ECO:0000313" key="7">
    <source>
        <dbReference type="Proteomes" id="UP000321301"/>
    </source>
</evidence>
<dbReference type="InterPro" id="IPR012312">
    <property type="entry name" value="Hemerythrin-like"/>
</dbReference>
<evidence type="ECO:0000259" key="5">
    <source>
        <dbReference type="Pfam" id="PF01814"/>
    </source>
</evidence>
<keyword evidence="3" id="KW-0479">Metal-binding</keyword>
<evidence type="ECO:0000256" key="3">
    <source>
        <dbReference type="ARBA" id="ARBA00022723"/>
    </source>
</evidence>
<dbReference type="Proteomes" id="UP000321301">
    <property type="component" value="Unassembled WGS sequence"/>
</dbReference>
<dbReference type="AlphaFoldDB" id="A0A512C9E3"/>
<dbReference type="PANTHER" id="PTHR36438">
    <property type="entry name" value="IRON-SULFUR CLUSTER REPAIR PROTEIN YTFE"/>
    <property type="match status" value="1"/>
</dbReference>
<evidence type="ECO:0000256" key="1">
    <source>
        <dbReference type="ARBA" id="ARBA00004496"/>
    </source>
</evidence>